<dbReference type="EMBL" id="AZSP01000382">
    <property type="protein sequence ID" value="PVE04740.1"/>
    <property type="molecule type" value="Genomic_DNA"/>
</dbReference>
<protein>
    <submittedName>
        <fullName evidence="1">Uncharacterized protein</fullName>
    </submittedName>
</protein>
<evidence type="ECO:0000313" key="2">
    <source>
        <dbReference type="Proteomes" id="UP000245992"/>
    </source>
</evidence>
<dbReference type="STRING" id="1440053.GCA_000718095_01645"/>
<comment type="caution">
    <text evidence="1">The sequence shown here is derived from an EMBL/GenBank/DDBJ whole genome shotgun (WGS) entry which is preliminary data.</text>
</comment>
<proteinExistence type="predicted"/>
<dbReference type="Proteomes" id="UP000245992">
    <property type="component" value="Unassembled WGS sequence"/>
</dbReference>
<dbReference type="GeneID" id="95543346"/>
<accession>A0A2T7SP92</accession>
<keyword evidence="2" id="KW-1185">Reference proteome</keyword>
<name>A0A2T7SP92_9ACTN</name>
<dbReference type="AlphaFoldDB" id="A0A2T7SP92"/>
<reference evidence="1 2" key="1">
    <citation type="submission" date="2013-12" db="EMBL/GenBank/DDBJ databases">
        <title>Annotated genome of Streptomyces scopuliridis.</title>
        <authorList>
            <person name="Olson J.B."/>
        </authorList>
    </citation>
    <scope>NUCLEOTIDE SEQUENCE [LARGE SCALE GENOMIC DNA]</scope>
    <source>
        <strain evidence="1 2">RB72</strain>
    </source>
</reference>
<gene>
    <name evidence="1" type="ORF">Y717_09690</name>
</gene>
<evidence type="ECO:0000313" key="1">
    <source>
        <dbReference type="EMBL" id="PVE04740.1"/>
    </source>
</evidence>
<dbReference type="RefSeq" id="WP_030350805.1">
    <property type="nucleotide sequence ID" value="NZ_AZSP01000382.1"/>
</dbReference>
<dbReference type="OrthoDB" id="8565707at2"/>
<organism evidence="1 2">
    <name type="scientific">Streptomyces scopuliridis RB72</name>
    <dbReference type="NCBI Taxonomy" id="1440053"/>
    <lineage>
        <taxon>Bacteria</taxon>
        <taxon>Bacillati</taxon>
        <taxon>Actinomycetota</taxon>
        <taxon>Actinomycetes</taxon>
        <taxon>Kitasatosporales</taxon>
        <taxon>Streptomycetaceae</taxon>
        <taxon>Streptomyces</taxon>
    </lineage>
</organism>
<sequence>MSTSPREIGKNLFTGPGSGWRIAGAVMLVSTIATQHPNQLFNRLQLKDTFSLLPNWRFFAPTPAMHDYHFLYRTRGTDGETSAWKGVDVIAGRKMRQIVWFPTRRPEKAIFDICSEILHVIDKGFPVIVRTSAYRTLTEYLRATIQEQEDARRITGFQFALARATGYDDGHDPEVVFVSPYTPLDPHTDTPVKSDVKKAVKA</sequence>